<dbReference type="InterPro" id="IPR036291">
    <property type="entry name" value="NAD(P)-bd_dom_sf"/>
</dbReference>
<dbReference type="GO" id="GO:0035336">
    <property type="term" value="P:long-chain fatty-acyl-CoA metabolic process"/>
    <property type="evidence" value="ECO:0007669"/>
    <property type="project" value="TreeGrafter"/>
</dbReference>
<keyword evidence="1" id="KW-0444">Lipid biosynthesis</keyword>
<evidence type="ECO:0000259" key="2">
    <source>
        <dbReference type="Pfam" id="PF07993"/>
    </source>
</evidence>
<dbReference type="GO" id="GO:0080019">
    <property type="term" value="F:alcohol-forming very long-chain fatty acyl-CoA reductase activity"/>
    <property type="evidence" value="ECO:0007669"/>
    <property type="project" value="InterPro"/>
</dbReference>
<proteinExistence type="inferred from homology"/>
<reference evidence="3 4" key="1">
    <citation type="journal article" date="2024" name="BMC Genomics">
        <title>De novo assembly and annotation of Popillia japonica's genome with initial clues to its potential as an invasive pest.</title>
        <authorList>
            <person name="Cucini C."/>
            <person name="Boschi S."/>
            <person name="Funari R."/>
            <person name="Cardaioli E."/>
            <person name="Iannotti N."/>
            <person name="Marturano G."/>
            <person name="Paoli F."/>
            <person name="Bruttini M."/>
            <person name="Carapelli A."/>
            <person name="Frati F."/>
            <person name="Nardi F."/>
        </authorList>
    </citation>
    <scope>NUCLEOTIDE SEQUENCE [LARGE SCALE GENOMIC DNA]</scope>
    <source>
        <strain evidence="3">DMR45628</strain>
    </source>
</reference>
<dbReference type="PANTHER" id="PTHR11011:SF60">
    <property type="entry name" value="FATTY ACYL-COA REDUCTASE-RELATED"/>
    <property type="match status" value="1"/>
</dbReference>
<comment type="catalytic activity">
    <reaction evidence="1">
        <text>a long-chain fatty acyl-CoA + 2 NADPH + 2 H(+) = a long-chain primary fatty alcohol + 2 NADP(+) + CoA</text>
        <dbReference type="Rhea" id="RHEA:52716"/>
        <dbReference type="ChEBI" id="CHEBI:15378"/>
        <dbReference type="ChEBI" id="CHEBI:57287"/>
        <dbReference type="ChEBI" id="CHEBI:57783"/>
        <dbReference type="ChEBI" id="CHEBI:58349"/>
        <dbReference type="ChEBI" id="CHEBI:77396"/>
        <dbReference type="ChEBI" id="CHEBI:83139"/>
        <dbReference type="EC" id="1.2.1.84"/>
    </reaction>
</comment>
<dbReference type="Gene3D" id="3.40.50.720">
    <property type="entry name" value="NAD(P)-binding Rossmann-like Domain"/>
    <property type="match status" value="1"/>
</dbReference>
<dbReference type="GO" id="GO:0102965">
    <property type="term" value="F:alcohol-forming long-chain fatty acyl-CoA reductase activity"/>
    <property type="evidence" value="ECO:0007669"/>
    <property type="project" value="UniProtKB-EC"/>
</dbReference>
<evidence type="ECO:0000313" key="3">
    <source>
        <dbReference type="EMBL" id="KAK9746628.1"/>
    </source>
</evidence>
<dbReference type="InterPro" id="IPR013120">
    <property type="entry name" value="FAR_NAD-bd"/>
</dbReference>
<comment type="caution">
    <text evidence="3">The sequence shown here is derived from an EMBL/GenBank/DDBJ whole genome shotgun (WGS) entry which is preliminary data.</text>
</comment>
<dbReference type="SUPFAM" id="SSF51735">
    <property type="entry name" value="NAD(P)-binding Rossmann-fold domains"/>
    <property type="match status" value="1"/>
</dbReference>
<name>A0AAW1MKL7_POPJA</name>
<comment type="similarity">
    <text evidence="1">Belongs to the fatty acyl-CoA reductase family.</text>
</comment>
<keyword evidence="4" id="KW-1185">Reference proteome</keyword>
<accession>A0AAW1MKL7</accession>
<keyword evidence="1" id="KW-0521">NADP</keyword>
<dbReference type="InterPro" id="IPR026055">
    <property type="entry name" value="FAR"/>
</dbReference>
<feature type="domain" description="Thioester reductase (TE)" evidence="2">
    <location>
        <begin position="111"/>
        <end position="251"/>
    </location>
</feature>
<sequence length="261" mass="29680">MQVHRVGYALQLVMKFRQLLASMLLEAFMRLKSNEQFDLKNSAADYTEQRVPFQFESDFRRQTNYATEMATATIEKATTEGLIKLFQKDEICYDTTGSEISKFYAGKSVFVTGGTGFLGKLLVEKLLRACPEISSVMMLVRAKKGKDSHTRIDEIFNDVVFEKLSKVQPKFRHKIVLIIGDASLPGLGISIEDRRLITEKASVFIHSAATVKFNEKLHLAVDINVKGTIEMLNLAKECENFHSFVHVSTQRQRHHRDVKSS</sequence>
<dbReference type="EC" id="1.2.1.84" evidence="1"/>
<evidence type="ECO:0000313" key="4">
    <source>
        <dbReference type="Proteomes" id="UP001458880"/>
    </source>
</evidence>
<gene>
    <name evidence="3" type="ORF">QE152_g5991</name>
</gene>
<dbReference type="Pfam" id="PF07993">
    <property type="entry name" value="NAD_binding_4"/>
    <property type="match status" value="1"/>
</dbReference>
<dbReference type="GO" id="GO:0005777">
    <property type="term" value="C:peroxisome"/>
    <property type="evidence" value="ECO:0007669"/>
    <property type="project" value="TreeGrafter"/>
</dbReference>
<dbReference type="EMBL" id="JASPKY010000038">
    <property type="protein sequence ID" value="KAK9746628.1"/>
    <property type="molecule type" value="Genomic_DNA"/>
</dbReference>
<organism evidence="3 4">
    <name type="scientific">Popillia japonica</name>
    <name type="common">Japanese beetle</name>
    <dbReference type="NCBI Taxonomy" id="7064"/>
    <lineage>
        <taxon>Eukaryota</taxon>
        <taxon>Metazoa</taxon>
        <taxon>Ecdysozoa</taxon>
        <taxon>Arthropoda</taxon>
        <taxon>Hexapoda</taxon>
        <taxon>Insecta</taxon>
        <taxon>Pterygota</taxon>
        <taxon>Neoptera</taxon>
        <taxon>Endopterygota</taxon>
        <taxon>Coleoptera</taxon>
        <taxon>Polyphaga</taxon>
        <taxon>Scarabaeiformia</taxon>
        <taxon>Scarabaeidae</taxon>
        <taxon>Rutelinae</taxon>
        <taxon>Popillia</taxon>
    </lineage>
</organism>
<keyword evidence="1" id="KW-0443">Lipid metabolism</keyword>
<dbReference type="PANTHER" id="PTHR11011">
    <property type="entry name" value="MALE STERILITY PROTEIN 2-RELATED"/>
    <property type="match status" value="1"/>
</dbReference>
<dbReference type="AlphaFoldDB" id="A0AAW1MKL7"/>
<evidence type="ECO:0000256" key="1">
    <source>
        <dbReference type="RuleBase" id="RU363097"/>
    </source>
</evidence>
<dbReference type="Proteomes" id="UP001458880">
    <property type="component" value="Unassembled WGS sequence"/>
</dbReference>
<keyword evidence="1" id="KW-0560">Oxidoreductase</keyword>
<comment type="function">
    <text evidence="1">Catalyzes the reduction of fatty acyl-CoA to fatty alcohols.</text>
</comment>
<protein>
    <recommendedName>
        <fullName evidence="1">Fatty acyl-CoA reductase</fullName>
        <ecNumber evidence="1">1.2.1.84</ecNumber>
    </recommendedName>
</protein>